<dbReference type="EMBL" id="CALNXI010001115">
    <property type="protein sequence ID" value="CAH3156162.1"/>
    <property type="molecule type" value="Genomic_DNA"/>
</dbReference>
<feature type="region of interest" description="Disordered" evidence="1">
    <location>
        <begin position="105"/>
        <end position="179"/>
    </location>
</feature>
<proteinExistence type="predicted"/>
<comment type="caution">
    <text evidence="2">The sequence shown here is derived from an EMBL/GenBank/DDBJ whole genome shotgun (WGS) entry which is preliminary data.</text>
</comment>
<feature type="compositionally biased region" description="Acidic residues" evidence="1">
    <location>
        <begin position="143"/>
        <end position="152"/>
    </location>
</feature>
<dbReference type="Proteomes" id="UP001159427">
    <property type="component" value="Unassembled WGS sequence"/>
</dbReference>
<name>A0ABN8Q5T9_9CNID</name>
<keyword evidence="3" id="KW-1185">Reference proteome</keyword>
<reference evidence="2 3" key="1">
    <citation type="submission" date="2022-05" db="EMBL/GenBank/DDBJ databases">
        <authorList>
            <consortium name="Genoscope - CEA"/>
            <person name="William W."/>
        </authorList>
    </citation>
    <scope>NUCLEOTIDE SEQUENCE [LARGE SCALE GENOMIC DNA]</scope>
</reference>
<sequence length="179" mass="20048">MADSLKQNSLLWYLCTSDNEKEVQRKRKELSKAFSEKETEELSASKKTRAEAELSKPKQNARSMRTFQTQWKKGRQWLNYSVEYNTTQLDSSSIQDLIKTIMPQHTAAEGCSGAKGPDEEDSEQDESNSGRSAENYLGASSPDEVESEQDESDSGRSAEDCGGTNCPDEENSEREKIAT</sequence>
<evidence type="ECO:0000313" key="3">
    <source>
        <dbReference type="Proteomes" id="UP001159427"/>
    </source>
</evidence>
<organism evidence="2 3">
    <name type="scientific">Porites evermanni</name>
    <dbReference type="NCBI Taxonomy" id="104178"/>
    <lineage>
        <taxon>Eukaryota</taxon>
        <taxon>Metazoa</taxon>
        <taxon>Cnidaria</taxon>
        <taxon>Anthozoa</taxon>
        <taxon>Hexacorallia</taxon>
        <taxon>Scleractinia</taxon>
        <taxon>Fungiina</taxon>
        <taxon>Poritidae</taxon>
        <taxon>Porites</taxon>
    </lineage>
</organism>
<evidence type="ECO:0000256" key="1">
    <source>
        <dbReference type="SAM" id="MobiDB-lite"/>
    </source>
</evidence>
<protein>
    <submittedName>
        <fullName evidence="2">Uncharacterized protein</fullName>
    </submittedName>
</protein>
<accession>A0ABN8Q5T9</accession>
<evidence type="ECO:0000313" key="2">
    <source>
        <dbReference type="EMBL" id="CAH3156162.1"/>
    </source>
</evidence>
<feature type="non-terminal residue" evidence="2">
    <location>
        <position position="179"/>
    </location>
</feature>
<gene>
    <name evidence="2" type="ORF">PEVE_00002084</name>
</gene>
<feature type="region of interest" description="Disordered" evidence="1">
    <location>
        <begin position="32"/>
        <end position="65"/>
    </location>
</feature>